<sequence length="531" mass="59701">MKEVEVFYTQLYTKDLEVENDVTARATVLSYVTTEVTVQQNEELVSYPGMDELEGIVKRLPDDKAPGLDGATTEILVKCWKFMKQDCLDMLLSFCSDGILAACDCRGVIKLLPKNQERQRLRNWRPITLLTLTYKLISKVLAGRLKKILPGLVDEHQTGFVDGRSIHESILLHRITQEYAAATRQEVVLLKLDFEKAYDRVSHAYLGAVLQQMNFSTTFINLIQELTIKATEENYQKAKETLQLYEAAAGAKLNVRKSVMVPVSISEVPLLMTRSGCRIAAKGELVLHLGFPGGDSITEAQACYYSLESLWRTFIWGTRDDGKAKNSSLAWDIMQGSGLQGGAQIMSLTTHSDACKVRQIACILEGGSPAWTNIAKVFLRRDMMTGSQRSEMRRWTPEEMLLLGPKVNMKESKSLRHLLKPWYKVREFLTFSADESQLSESLTVKQLVIIVTKKAGVCFTDEPSLMRALKRALVGKIADLHPAGQPWRRFREDAGNQMDGVDLQSDVNRLLEWVGRIEIVATPLQACSGWS</sequence>
<reference evidence="2 3" key="1">
    <citation type="submission" date="2024-09" db="EMBL/GenBank/DDBJ databases">
        <title>Chromosome-scale assembly of Riccia sorocarpa.</title>
        <authorList>
            <person name="Paukszto L."/>
        </authorList>
    </citation>
    <scope>NUCLEOTIDE SEQUENCE [LARGE SCALE GENOMIC DNA]</scope>
    <source>
        <strain evidence="2">LP-2024</strain>
        <tissue evidence="2">Aerial parts of the thallus</tissue>
    </source>
</reference>
<dbReference type="CDD" id="cd01650">
    <property type="entry name" value="RT_nLTR_like"/>
    <property type="match status" value="1"/>
</dbReference>
<name>A0ABD3GXN7_9MARC</name>
<comment type="caution">
    <text evidence="2">The sequence shown here is derived from an EMBL/GenBank/DDBJ whole genome shotgun (WGS) entry which is preliminary data.</text>
</comment>
<dbReference type="AlphaFoldDB" id="A0ABD3GXN7"/>
<dbReference type="InterPro" id="IPR043502">
    <property type="entry name" value="DNA/RNA_pol_sf"/>
</dbReference>
<protein>
    <recommendedName>
        <fullName evidence="1">Reverse transcriptase domain-containing protein</fullName>
    </recommendedName>
</protein>
<organism evidence="2 3">
    <name type="scientific">Riccia sorocarpa</name>
    <dbReference type="NCBI Taxonomy" id="122646"/>
    <lineage>
        <taxon>Eukaryota</taxon>
        <taxon>Viridiplantae</taxon>
        <taxon>Streptophyta</taxon>
        <taxon>Embryophyta</taxon>
        <taxon>Marchantiophyta</taxon>
        <taxon>Marchantiopsida</taxon>
        <taxon>Marchantiidae</taxon>
        <taxon>Marchantiales</taxon>
        <taxon>Ricciaceae</taxon>
        <taxon>Riccia</taxon>
    </lineage>
</organism>
<dbReference type="EMBL" id="JBJQOH010000006">
    <property type="protein sequence ID" value="KAL3683114.1"/>
    <property type="molecule type" value="Genomic_DNA"/>
</dbReference>
<evidence type="ECO:0000313" key="3">
    <source>
        <dbReference type="Proteomes" id="UP001633002"/>
    </source>
</evidence>
<dbReference type="SUPFAM" id="SSF56672">
    <property type="entry name" value="DNA/RNA polymerases"/>
    <property type="match status" value="1"/>
</dbReference>
<feature type="domain" description="Reverse transcriptase" evidence="1">
    <location>
        <begin position="113"/>
        <end position="229"/>
    </location>
</feature>
<keyword evidence="3" id="KW-1185">Reference proteome</keyword>
<gene>
    <name evidence="2" type="ORF">R1sor_001136</name>
</gene>
<dbReference type="InterPro" id="IPR000477">
    <property type="entry name" value="RT_dom"/>
</dbReference>
<proteinExistence type="predicted"/>
<dbReference type="PANTHER" id="PTHR19446">
    <property type="entry name" value="REVERSE TRANSCRIPTASES"/>
    <property type="match status" value="1"/>
</dbReference>
<evidence type="ECO:0000259" key="1">
    <source>
        <dbReference type="Pfam" id="PF00078"/>
    </source>
</evidence>
<dbReference type="Proteomes" id="UP001633002">
    <property type="component" value="Unassembled WGS sequence"/>
</dbReference>
<dbReference type="Pfam" id="PF00078">
    <property type="entry name" value="RVT_1"/>
    <property type="match status" value="1"/>
</dbReference>
<accession>A0ABD3GXN7</accession>
<evidence type="ECO:0000313" key="2">
    <source>
        <dbReference type="EMBL" id="KAL3683114.1"/>
    </source>
</evidence>